<organism evidence="1">
    <name type="scientific">Rhizophora mucronata</name>
    <name type="common">Asiatic mangrove</name>
    <dbReference type="NCBI Taxonomy" id="61149"/>
    <lineage>
        <taxon>Eukaryota</taxon>
        <taxon>Viridiplantae</taxon>
        <taxon>Streptophyta</taxon>
        <taxon>Embryophyta</taxon>
        <taxon>Tracheophyta</taxon>
        <taxon>Spermatophyta</taxon>
        <taxon>Magnoliopsida</taxon>
        <taxon>eudicotyledons</taxon>
        <taxon>Gunneridae</taxon>
        <taxon>Pentapetalae</taxon>
        <taxon>rosids</taxon>
        <taxon>fabids</taxon>
        <taxon>Malpighiales</taxon>
        <taxon>Rhizophoraceae</taxon>
        <taxon>Rhizophora</taxon>
    </lineage>
</organism>
<name>A0A2P2NGU3_RHIMU</name>
<accession>A0A2P2NGU3</accession>
<proteinExistence type="predicted"/>
<protein>
    <submittedName>
        <fullName evidence="1">Uncharacterized protein</fullName>
    </submittedName>
</protein>
<evidence type="ECO:0000313" key="1">
    <source>
        <dbReference type="EMBL" id="MBX41669.1"/>
    </source>
</evidence>
<sequence length="40" mass="4274">MLLSKTLDVYGLSSLAQTMGDALFIVCNMCLEGHLGLNNS</sequence>
<dbReference type="AlphaFoldDB" id="A0A2P2NGU3"/>
<reference evidence="1" key="1">
    <citation type="submission" date="2018-02" db="EMBL/GenBank/DDBJ databases">
        <title>Rhizophora mucronata_Transcriptome.</title>
        <authorList>
            <person name="Meera S.P."/>
            <person name="Sreeshan A."/>
            <person name="Augustine A."/>
        </authorList>
    </citation>
    <scope>NUCLEOTIDE SEQUENCE</scope>
    <source>
        <tissue evidence="1">Leaf</tissue>
    </source>
</reference>
<dbReference type="EMBL" id="GGEC01061185">
    <property type="protein sequence ID" value="MBX41669.1"/>
    <property type="molecule type" value="Transcribed_RNA"/>
</dbReference>